<keyword evidence="5" id="KW-0032">Aminotransferase</keyword>
<evidence type="ECO:0000313" key="6">
    <source>
        <dbReference type="Proteomes" id="UP001462502"/>
    </source>
</evidence>
<reference evidence="5 6" key="1">
    <citation type="submission" date="2024-05" db="EMBL/GenBank/DDBJ databases">
        <authorList>
            <person name="De Oliveira J.P."/>
            <person name="Noriler S.A."/>
            <person name="De Oliveira A.G."/>
            <person name="Sipoli D.S."/>
        </authorList>
    </citation>
    <scope>NUCLEOTIDE SEQUENCE [LARGE SCALE GENOMIC DNA]</scope>
    <source>
        <strain evidence="5 6">LABIM192</strain>
    </source>
</reference>
<dbReference type="RefSeq" id="WP_347937338.1">
    <property type="nucleotide sequence ID" value="NZ_CP158160.1"/>
</dbReference>
<evidence type="ECO:0000256" key="2">
    <source>
        <dbReference type="ARBA" id="ARBA00008954"/>
    </source>
</evidence>
<evidence type="ECO:0000256" key="3">
    <source>
        <dbReference type="ARBA" id="ARBA00022898"/>
    </source>
</evidence>
<sequence length="438" mass="48769">MRDRFRRTARFWAHALRFILLIWKVDMYLYQSRLKDQIIHSVKDVHVHAEQGVYADAISGMFNVPFGYSCDAIKQRISQTLNDLPFHPKDHFYSQEWFEASAMLLGRAKMDDGALLYVNSGSEAIESSIAMALEYHQRKGNPGKRKVICRKHSYHGATLGAHSITGRNDFQELRNSGYDTIRIHPPFAVTHQGKPLEPHSASDVENIILQSGPEQIACIIFEPVNHLKGMRQSGGEYLAGIRELCDRYDIVMITDEIVTGASRTGDFLNTHRFGVTPDIVALGKGISGGYYPASAMATSAKIASVFEKRGPWIPYSYSHTYASNPVSIASIHASLQVLEQVESSGQLSRLIGKAAGLTRELASNERIARIEASGLLIGLTLDERLGAAAGKKLEQLCFERKLIIRGEENWACLAPAYVMSEDTLTEAFEVLNESIDHL</sequence>
<dbReference type="InterPro" id="IPR015422">
    <property type="entry name" value="PyrdxlP-dep_Trfase_small"/>
</dbReference>
<dbReference type="PANTHER" id="PTHR43094:SF1">
    <property type="entry name" value="AMINOTRANSFERASE CLASS-III"/>
    <property type="match status" value="1"/>
</dbReference>
<proteinExistence type="inferred from homology"/>
<dbReference type="InterPro" id="IPR005814">
    <property type="entry name" value="Aminotrans_3"/>
</dbReference>
<gene>
    <name evidence="5" type="ORF">ABI908_04075</name>
</gene>
<dbReference type="Gene3D" id="3.40.640.10">
    <property type="entry name" value="Type I PLP-dependent aspartate aminotransferase-like (Major domain)"/>
    <property type="match status" value="1"/>
</dbReference>
<dbReference type="Gene3D" id="3.90.1150.10">
    <property type="entry name" value="Aspartate Aminotransferase, domain 1"/>
    <property type="match status" value="1"/>
</dbReference>
<dbReference type="GO" id="GO:0008483">
    <property type="term" value="F:transaminase activity"/>
    <property type="evidence" value="ECO:0007669"/>
    <property type="project" value="UniProtKB-KW"/>
</dbReference>
<accession>A0ABV0IPU1</accession>
<dbReference type="Pfam" id="PF00202">
    <property type="entry name" value="Aminotran_3"/>
    <property type="match status" value="1"/>
</dbReference>
<dbReference type="PANTHER" id="PTHR43094">
    <property type="entry name" value="AMINOTRANSFERASE"/>
    <property type="match status" value="1"/>
</dbReference>
<comment type="caution">
    <text evidence="5">The sequence shown here is derived from an EMBL/GenBank/DDBJ whole genome shotgun (WGS) entry which is preliminary data.</text>
</comment>
<dbReference type="InterPro" id="IPR049704">
    <property type="entry name" value="Aminotrans_3_PPA_site"/>
</dbReference>
<dbReference type="SUPFAM" id="SSF53383">
    <property type="entry name" value="PLP-dependent transferases"/>
    <property type="match status" value="1"/>
</dbReference>
<keyword evidence="5" id="KW-0808">Transferase</keyword>
<organism evidence="5 6">
    <name type="scientific">Chromobacterium phragmitis</name>
    <dbReference type="NCBI Taxonomy" id="2202141"/>
    <lineage>
        <taxon>Bacteria</taxon>
        <taxon>Pseudomonadati</taxon>
        <taxon>Pseudomonadota</taxon>
        <taxon>Betaproteobacteria</taxon>
        <taxon>Neisseriales</taxon>
        <taxon>Chromobacteriaceae</taxon>
        <taxon>Chromobacterium</taxon>
    </lineage>
</organism>
<evidence type="ECO:0000256" key="4">
    <source>
        <dbReference type="RuleBase" id="RU003560"/>
    </source>
</evidence>
<name>A0ABV0IPU1_9NEIS</name>
<dbReference type="Proteomes" id="UP001462502">
    <property type="component" value="Unassembled WGS sequence"/>
</dbReference>
<keyword evidence="6" id="KW-1185">Reference proteome</keyword>
<dbReference type="InterPro" id="IPR015424">
    <property type="entry name" value="PyrdxlP-dep_Trfase"/>
</dbReference>
<comment type="similarity">
    <text evidence="2 4">Belongs to the class-III pyridoxal-phosphate-dependent aminotransferase family.</text>
</comment>
<protein>
    <submittedName>
        <fullName evidence="5">Aminotransferase class III-fold pyridoxal phosphate-dependent enzyme</fullName>
    </submittedName>
</protein>
<evidence type="ECO:0000256" key="1">
    <source>
        <dbReference type="ARBA" id="ARBA00001933"/>
    </source>
</evidence>
<dbReference type="InterPro" id="IPR015421">
    <property type="entry name" value="PyrdxlP-dep_Trfase_major"/>
</dbReference>
<dbReference type="EMBL" id="JBDXMI010000001">
    <property type="protein sequence ID" value="MEO9383296.1"/>
    <property type="molecule type" value="Genomic_DNA"/>
</dbReference>
<comment type="cofactor">
    <cofactor evidence="1">
        <name>pyridoxal 5'-phosphate</name>
        <dbReference type="ChEBI" id="CHEBI:597326"/>
    </cofactor>
</comment>
<evidence type="ECO:0000313" key="5">
    <source>
        <dbReference type="EMBL" id="MEO9383296.1"/>
    </source>
</evidence>
<keyword evidence="3 4" id="KW-0663">Pyridoxal phosphate</keyword>
<dbReference type="PROSITE" id="PS00600">
    <property type="entry name" value="AA_TRANSFER_CLASS_3"/>
    <property type="match status" value="1"/>
</dbReference>